<comment type="subcellular location">
    <subcellularLocation>
        <location evidence="1 10">Cell membrane</location>
        <topology evidence="1 10">Multi-pass membrane protein</topology>
    </subcellularLocation>
</comment>
<keyword evidence="7 10" id="KW-0472">Membrane</keyword>
<evidence type="ECO:0000256" key="10">
    <source>
        <dbReference type="RuleBase" id="RU351113"/>
    </source>
</evidence>
<evidence type="ECO:0000256" key="7">
    <source>
        <dbReference type="ARBA" id="ARBA00023136"/>
    </source>
</evidence>
<accession>A0A0J9R2B4</accession>
<reference evidence="11" key="1">
    <citation type="journal article" date="2013" name="Genome Res.">
        <title>A second-generation assembly of the Drosophila simulans genome provides new insights into patterns of lineage-specific divergence.</title>
        <authorList>
            <person name="Hu T.T."/>
            <person name="Eisen M.B."/>
            <person name="Thornton K.R."/>
            <person name="Andolfatto P."/>
        </authorList>
    </citation>
    <scope>NUCLEOTIDE SEQUENCE [LARGE SCALE GENOMIC DNA]</scope>
    <source>
        <strain evidence="11">W501</strain>
    </source>
</reference>
<evidence type="ECO:0000256" key="6">
    <source>
        <dbReference type="ARBA" id="ARBA00022989"/>
    </source>
</evidence>
<dbReference type="GO" id="GO:0005886">
    <property type="term" value="C:plasma membrane"/>
    <property type="evidence" value="ECO:0007669"/>
    <property type="project" value="UniProtKB-SubCell"/>
</dbReference>
<protein>
    <recommendedName>
        <fullName evidence="10">Odorant receptor</fullName>
    </recommendedName>
</protein>
<keyword evidence="3 10" id="KW-0716">Sensory transduction</keyword>
<sequence length="409" mass="47424">MVRYVPRFADGQKVKLAWPLAVFRLNHIFWPLDPSTGKWGRYLDKVLAVAMSLVFMQHNDAELRYLRFEASNRNLDAFLTGMPTYLILVEAQFRSLHILLHFEKLQKFLEIFYANIYIDPRKEPEMFRKVDGKMIINRLVSSMYLAVISLYLIAPVFSIINQSKDFLYSMIFPFDSDPLYLFVPLLLTNVWVGLVIDTMMFGETNLLCELIVHLNGSYLLLKRDLQLAIEKILVARDRPHMAKQLKVLIIKTLRKNVALNKFGQQLEAQYTVRVFIMFAFAAGLLCALSFKAYTNPMANYIYAIWFGAKTVELLSLGQIGSDLAFTTDSLSTMYYLTHWEQILQYSTNPGENLRLLKLINLAIEMNSKPFYVTGLKYFRVSLQAGLKILQASFSYFTFLTSMQRRQMSN</sequence>
<keyword evidence="9 10" id="KW-0807">Transducer</keyword>
<keyword evidence="6 10" id="KW-1133">Transmembrane helix</keyword>
<evidence type="ECO:0000313" key="11">
    <source>
        <dbReference type="EMBL" id="KMY90392.1"/>
    </source>
</evidence>
<gene>
    <name evidence="11" type="primary">Dsim\GD21947</name>
    <name evidence="11" type="ORF">Dsimw501_GD21947</name>
</gene>
<comment type="caution">
    <text evidence="10">Lacks conserved residue(s) required for the propagation of feature annotation.</text>
</comment>
<feature type="transmembrane region" description="Helical" evidence="10">
    <location>
        <begin position="135"/>
        <end position="159"/>
    </location>
</feature>
<dbReference type="PANTHER" id="PTHR21137">
    <property type="entry name" value="ODORANT RECEPTOR"/>
    <property type="match status" value="1"/>
</dbReference>
<dbReference type="EMBL" id="CM002910">
    <property type="protein sequence ID" value="KMY90392.1"/>
    <property type="molecule type" value="Genomic_DNA"/>
</dbReference>
<dbReference type="KEGG" id="dsi:Dsimw501_GD21947"/>
<reference evidence="11" key="3">
    <citation type="submission" date="2015-04" db="EMBL/GenBank/DDBJ databases">
        <authorList>
            <consortium name="FlyBase"/>
        </authorList>
    </citation>
    <scope>NUCLEOTIDE SEQUENCE</scope>
    <source>
        <strain evidence="11">W501</strain>
    </source>
</reference>
<dbReference type="PANTHER" id="PTHR21137:SF35">
    <property type="entry name" value="ODORANT RECEPTOR 19A-RELATED"/>
    <property type="match status" value="1"/>
</dbReference>
<evidence type="ECO:0000256" key="3">
    <source>
        <dbReference type="ARBA" id="ARBA00022606"/>
    </source>
</evidence>
<dbReference type="GO" id="GO:0099094">
    <property type="term" value="F:ligand-gated monoatomic cation channel activity"/>
    <property type="evidence" value="ECO:0007669"/>
    <property type="project" value="EnsemblMetazoa"/>
</dbReference>
<proteinExistence type="inferred from homology"/>
<feature type="transmembrane region" description="Helical" evidence="10">
    <location>
        <begin position="179"/>
        <end position="196"/>
    </location>
</feature>
<organism evidence="11">
    <name type="scientific">Drosophila simulans</name>
    <name type="common">Fruit fly</name>
    <dbReference type="NCBI Taxonomy" id="7240"/>
    <lineage>
        <taxon>Eukaryota</taxon>
        <taxon>Metazoa</taxon>
        <taxon>Ecdysozoa</taxon>
        <taxon>Arthropoda</taxon>
        <taxon>Hexapoda</taxon>
        <taxon>Insecta</taxon>
        <taxon>Pterygota</taxon>
        <taxon>Neoptera</taxon>
        <taxon>Endopterygota</taxon>
        <taxon>Diptera</taxon>
        <taxon>Brachycera</taxon>
        <taxon>Muscomorpha</taxon>
        <taxon>Ephydroidea</taxon>
        <taxon>Drosophilidae</taxon>
        <taxon>Drosophila</taxon>
        <taxon>Sophophora</taxon>
    </lineage>
</organism>
<evidence type="ECO:0000256" key="8">
    <source>
        <dbReference type="ARBA" id="ARBA00023170"/>
    </source>
</evidence>
<keyword evidence="8 10" id="KW-0675">Receptor</keyword>
<dbReference type="AlphaFoldDB" id="A0A0J9R2B4"/>
<evidence type="ECO:0000256" key="1">
    <source>
        <dbReference type="ARBA" id="ARBA00004651"/>
    </source>
</evidence>
<evidence type="ECO:0000256" key="2">
    <source>
        <dbReference type="ARBA" id="ARBA00022475"/>
    </source>
</evidence>
<keyword evidence="4 10" id="KW-0812">Transmembrane</keyword>
<name>A0A0J9R2B4_DROSI</name>
<evidence type="ECO:0000256" key="9">
    <source>
        <dbReference type="ARBA" id="ARBA00023224"/>
    </source>
</evidence>
<keyword evidence="5 10" id="KW-0552">Olfaction</keyword>
<feature type="transmembrane region" description="Helical" evidence="10">
    <location>
        <begin position="377"/>
        <end position="399"/>
    </location>
</feature>
<evidence type="ECO:0000256" key="4">
    <source>
        <dbReference type="ARBA" id="ARBA00022692"/>
    </source>
</evidence>
<dbReference type="OrthoDB" id="7845758at2759"/>
<reference evidence="11" key="2">
    <citation type="submission" date="2014-06" db="EMBL/GenBank/DDBJ databases">
        <authorList>
            <person name="Hu T."/>
            <person name="Eisen M.B."/>
            <person name="Thornton K.R."/>
            <person name="Andolfatto P."/>
        </authorList>
    </citation>
    <scope>NUCLEOTIDE SEQUENCE</scope>
    <source>
        <strain evidence="11">W501</strain>
    </source>
</reference>
<dbReference type="InterPro" id="IPR004117">
    <property type="entry name" value="7tm6_olfct_rcpt"/>
</dbReference>
<dbReference type="GO" id="GO:0005549">
    <property type="term" value="F:odorant binding"/>
    <property type="evidence" value="ECO:0007669"/>
    <property type="project" value="InterPro"/>
</dbReference>
<dbReference type="Proteomes" id="UP000035880">
    <property type="component" value="Chromosome 2L"/>
</dbReference>
<dbReference type="GO" id="GO:0170020">
    <property type="term" value="F:ionotropic olfactory receptor activity"/>
    <property type="evidence" value="ECO:0007669"/>
    <property type="project" value="EnsemblMetazoa"/>
</dbReference>
<keyword evidence="2" id="KW-1003">Cell membrane</keyword>
<comment type="similarity">
    <text evidence="10">Belongs to the insect chemoreceptor superfamily. Heteromeric odorant receptor channel (TC 1.A.69) family.</text>
</comment>
<feature type="transmembrane region" description="Helical" evidence="10">
    <location>
        <begin position="270"/>
        <end position="290"/>
    </location>
</feature>
<dbReference type="GO" id="GO:0007165">
    <property type="term" value="P:signal transduction"/>
    <property type="evidence" value="ECO:0007669"/>
    <property type="project" value="UniProtKB-KW"/>
</dbReference>
<evidence type="ECO:0000256" key="5">
    <source>
        <dbReference type="ARBA" id="ARBA00022725"/>
    </source>
</evidence>